<keyword evidence="2" id="KW-1185">Reference proteome</keyword>
<name>A0ACB8D1U8_DERSI</name>
<accession>A0ACB8D1U8</accession>
<protein>
    <submittedName>
        <fullName evidence="1">Uncharacterized protein</fullName>
    </submittedName>
</protein>
<comment type="caution">
    <text evidence="1">The sequence shown here is derived from an EMBL/GenBank/DDBJ whole genome shotgun (WGS) entry which is preliminary data.</text>
</comment>
<gene>
    <name evidence="1" type="ORF">HPB49_000951</name>
</gene>
<sequence length="318" mass="34438">MSQSPHRRASETTSKTSRASRASRVLQSVRHSIATEMTTAMSEVTVARRPFLTAETVGELQEEERGTSTFSWDASLLASSASLFWVMLDVMFKLNPSIATPKLLFHFSLGIFVGSMTLMSGIAEPYGPLAAQSLLFMRSIAMTGAHFARLFSLRFLTVIDAYTVSSLGPVLSVLPECASRRGATVGRVLPLCMVAIALALLGYSKQFRAPDPMSVRHFAAGCVLTLTASVLRATVSHFNDATWHLPTVVQEFHFSFVSLIAACVLVVFFDNMRTLYIDLDMGAMVFLAQVSGGAAVNGGLTICGWRCIQTGSAFAEEL</sequence>
<dbReference type="Proteomes" id="UP000821865">
    <property type="component" value="Chromosome 3"/>
</dbReference>
<evidence type="ECO:0000313" key="1">
    <source>
        <dbReference type="EMBL" id="KAH7958343.1"/>
    </source>
</evidence>
<dbReference type="EMBL" id="CM023472">
    <property type="protein sequence ID" value="KAH7958343.1"/>
    <property type="molecule type" value="Genomic_DNA"/>
</dbReference>
<proteinExistence type="predicted"/>
<reference evidence="1" key="1">
    <citation type="submission" date="2020-05" db="EMBL/GenBank/DDBJ databases">
        <title>Large-scale comparative analyses of tick genomes elucidate their genetic diversity and vector capacities.</title>
        <authorList>
            <person name="Jia N."/>
            <person name="Wang J."/>
            <person name="Shi W."/>
            <person name="Du L."/>
            <person name="Sun Y."/>
            <person name="Zhan W."/>
            <person name="Jiang J."/>
            <person name="Wang Q."/>
            <person name="Zhang B."/>
            <person name="Ji P."/>
            <person name="Sakyi L.B."/>
            <person name="Cui X."/>
            <person name="Yuan T."/>
            <person name="Jiang B."/>
            <person name="Yang W."/>
            <person name="Lam T.T.-Y."/>
            <person name="Chang Q."/>
            <person name="Ding S."/>
            <person name="Wang X."/>
            <person name="Zhu J."/>
            <person name="Ruan X."/>
            <person name="Zhao L."/>
            <person name="Wei J."/>
            <person name="Que T."/>
            <person name="Du C."/>
            <person name="Cheng J."/>
            <person name="Dai P."/>
            <person name="Han X."/>
            <person name="Huang E."/>
            <person name="Gao Y."/>
            <person name="Liu J."/>
            <person name="Shao H."/>
            <person name="Ye R."/>
            <person name="Li L."/>
            <person name="Wei W."/>
            <person name="Wang X."/>
            <person name="Wang C."/>
            <person name="Yang T."/>
            <person name="Huo Q."/>
            <person name="Li W."/>
            <person name="Guo W."/>
            <person name="Chen H."/>
            <person name="Zhou L."/>
            <person name="Ni X."/>
            <person name="Tian J."/>
            <person name="Zhou Y."/>
            <person name="Sheng Y."/>
            <person name="Liu T."/>
            <person name="Pan Y."/>
            <person name="Xia L."/>
            <person name="Li J."/>
            <person name="Zhao F."/>
            <person name="Cao W."/>
        </authorList>
    </citation>
    <scope>NUCLEOTIDE SEQUENCE</scope>
    <source>
        <strain evidence="1">Dsil-2018</strain>
    </source>
</reference>
<organism evidence="1 2">
    <name type="scientific">Dermacentor silvarum</name>
    <name type="common">Tick</name>
    <dbReference type="NCBI Taxonomy" id="543639"/>
    <lineage>
        <taxon>Eukaryota</taxon>
        <taxon>Metazoa</taxon>
        <taxon>Ecdysozoa</taxon>
        <taxon>Arthropoda</taxon>
        <taxon>Chelicerata</taxon>
        <taxon>Arachnida</taxon>
        <taxon>Acari</taxon>
        <taxon>Parasitiformes</taxon>
        <taxon>Ixodida</taxon>
        <taxon>Ixodoidea</taxon>
        <taxon>Ixodidae</taxon>
        <taxon>Rhipicephalinae</taxon>
        <taxon>Dermacentor</taxon>
    </lineage>
</organism>
<evidence type="ECO:0000313" key="2">
    <source>
        <dbReference type="Proteomes" id="UP000821865"/>
    </source>
</evidence>